<proteinExistence type="predicted"/>
<reference evidence="2 3" key="1">
    <citation type="journal article" date="2016" name="Front. Microbiol.">
        <title>Comprehensive Phylogenetic Analysis of Bovine Non-aureus Staphylococci Species Based on Whole-Genome Sequencing.</title>
        <authorList>
            <person name="Naushad S."/>
            <person name="Barkema H.W."/>
            <person name="Luby C."/>
            <person name="Condas L.A."/>
            <person name="Nobrega D.B."/>
            <person name="Carson D.A."/>
            <person name="De Buck J."/>
        </authorList>
    </citation>
    <scope>NUCLEOTIDE SEQUENCE [LARGE SCALE GENOMIC DNA]</scope>
    <source>
        <strain evidence="2 3">SNUC 2204</strain>
    </source>
</reference>
<dbReference type="Proteomes" id="UP000241209">
    <property type="component" value="Unassembled WGS sequence"/>
</dbReference>
<comment type="caution">
    <text evidence="2">The sequence shown here is derived from an EMBL/GenBank/DDBJ whole genome shotgun (WGS) entry which is preliminary data.</text>
</comment>
<dbReference type="PANTHER" id="PTHR43072">
    <property type="entry name" value="N-ACETYLTRANSFERASE"/>
    <property type="match status" value="1"/>
</dbReference>
<dbReference type="PROSITE" id="PS51186">
    <property type="entry name" value="GNAT"/>
    <property type="match status" value="1"/>
</dbReference>
<dbReference type="EMBL" id="PZFK01000010">
    <property type="protein sequence ID" value="PTI29861.1"/>
    <property type="molecule type" value="Genomic_DNA"/>
</dbReference>
<dbReference type="RefSeq" id="WP_107556968.1">
    <property type="nucleotide sequence ID" value="NZ_PZFG01000049.1"/>
</dbReference>
<dbReference type="InterPro" id="IPR000182">
    <property type="entry name" value="GNAT_dom"/>
</dbReference>
<dbReference type="STRING" id="1167632.GCA_000286335_00411"/>
<gene>
    <name evidence="2" type="ORF">BU072_06455</name>
</gene>
<dbReference type="AlphaFoldDB" id="A0A2T4PU21"/>
<sequence length="146" mass="16989">MNISRLQVNEVNKIIPIFNEYRVYFGEQSDIDAAERFLYENLSSDNAVIFIAEDNDDVIGFIQLYTMLSSMKMSELLIVNDLYLTTKARGQRIGEKLMHQAFKYGKENGYETIYLETEKSNIGGNRLYTKLGMQIDDEHNYYGKQL</sequence>
<keyword evidence="2" id="KW-0808">Transferase</keyword>
<dbReference type="Gene3D" id="3.40.630.30">
    <property type="match status" value="1"/>
</dbReference>
<evidence type="ECO:0000313" key="3">
    <source>
        <dbReference type="Proteomes" id="UP000241209"/>
    </source>
</evidence>
<evidence type="ECO:0000259" key="1">
    <source>
        <dbReference type="PROSITE" id="PS51186"/>
    </source>
</evidence>
<organism evidence="2 3">
    <name type="scientific">Mammaliicoccus vitulinus</name>
    <dbReference type="NCBI Taxonomy" id="71237"/>
    <lineage>
        <taxon>Bacteria</taxon>
        <taxon>Bacillati</taxon>
        <taxon>Bacillota</taxon>
        <taxon>Bacilli</taxon>
        <taxon>Bacillales</taxon>
        <taxon>Staphylococcaceae</taxon>
        <taxon>Mammaliicoccus</taxon>
    </lineage>
</organism>
<dbReference type="CDD" id="cd04301">
    <property type="entry name" value="NAT_SF"/>
    <property type="match status" value="1"/>
</dbReference>
<accession>A0A2T4PU21</accession>
<evidence type="ECO:0000313" key="2">
    <source>
        <dbReference type="EMBL" id="PTI29861.1"/>
    </source>
</evidence>
<dbReference type="SUPFAM" id="SSF55729">
    <property type="entry name" value="Acyl-CoA N-acyltransferases (Nat)"/>
    <property type="match status" value="1"/>
</dbReference>
<dbReference type="InterPro" id="IPR016181">
    <property type="entry name" value="Acyl_CoA_acyltransferase"/>
</dbReference>
<feature type="domain" description="N-acetyltransferase" evidence="1">
    <location>
        <begin position="1"/>
        <end position="146"/>
    </location>
</feature>
<protein>
    <submittedName>
        <fullName evidence="2">GNAT family N-acetyltransferase</fullName>
    </submittedName>
</protein>
<dbReference type="Pfam" id="PF00583">
    <property type="entry name" value="Acetyltransf_1"/>
    <property type="match status" value="1"/>
</dbReference>
<dbReference type="PANTHER" id="PTHR43072:SF58">
    <property type="entry name" value="N-ACETYLTRANSFERASE DOMAIN-CONTAINING PROTEIN"/>
    <property type="match status" value="1"/>
</dbReference>
<name>A0A2T4PU21_9STAP</name>
<dbReference type="GO" id="GO:0016747">
    <property type="term" value="F:acyltransferase activity, transferring groups other than amino-acyl groups"/>
    <property type="evidence" value="ECO:0007669"/>
    <property type="project" value="InterPro"/>
</dbReference>
<dbReference type="OrthoDB" id="9792929at2"/>